<dbReference type="PANTHER" id="PTHR30501:SF2">
    <property type="entry name" value="UPF0597 PROTEIN YHAM"/>
    <property type="match status" value="1"/>
</dbReference>
<sequence>MLRPETTEAYLSILREELVPATGCTEPIALAYAAARLRALLGAAPARIEAEISGNIIKNVKSVVVPNTGGRKGIAAAIAAGVVAGDAARELQVIADVPAAQHAAIGAYADATPIAIRCADTTRLLDIRLTGFAGAHTATVQIANSHTNVVYESRDGETLLQKPFTDSPEDNLTDKSVLNVADILEFADTVDLARVQDLLEAQLTCNLAIAQEGFAHPWGAQVGAILLAETPHPDAKTEAKAWAAAGSDARMSGCEMPVVILSGSGNQGITASVPVARWALRLGASQEKLYRALLVSDLVTIEQKSGIGRLSAYCGAVSAGVGAGAGIAYLLDGSYAAVAHTVVNAVAILSGTICDGAKPSCAAKIAASVDAGILGYQMYKHRREFKGGEGIVTKGVDNTIRNVGILASEGMRETDRTILSLMTRPCD</sequence>
<organism evidence="3 4">
    <name type="scientific">Candidatus Gemmiger excrementipullorum</name>
    <dbReference type="NCBI Taxonomy" id="2838610"/>
    <lineage>
        <taxon>Bacteria</taxon>
        <taxon>Bacillati</taxon>
        <taxon>Bacillota</taxon>
        <taxon>Clostridia</taxon>
        <taxon>Eubacteriales</taxon>
        <taxon>Gemmiger</taxon>
    </lineage>
</organism>
<comment type="caution">
    <text evidence="3">The sequence shown here is derived from an EMBL/GenBank/DDBJ whole genome shotgun (WGS) entry which is preliminary data.</text>
</comment>
<proteinExistence type="inferred from homology"/>
<gene>
    <name evidence="3" type="ORF">H9846_07950</name>
</gene>
<protein>
    <recommendedName>
        <fullName evidence="1">UPF0597 protein H9846_07950</fullName>
    </recommendedName>
</protein>
<dbReference type="Pfam" id="PF03313">
    <property type="entry name" value="SDH_alpha"/>
    <property type="match status" value="1"/>
</dbReference>
<feature type="domain" description="Serine dehydratase-like alpha subunit" evidence="2">
    <location>
        <begin position="171"/>
        <end position="419"/>
    </location>
</feature>
<dbReference type="Proteomes" id="UP000886751">
    <property type="component" value="Unassembled WGS sequence"/>
</dbReference>
<dbReference type="PANTHER" id="PTHR30501">
    <property type="entry name" value="UPF0597 PROTEIN YHAM"/>
    <property type="match status" value="1"/>
</dbReference>
<dbReference type="PIRSF" id="PIRSF006054">
    <property type="entry name" value="UCP006054"/>
    <property type="match status" value="1"/>
</dbReference>
<reference evidence="3" key="2">
    <citation type="submission" date="2021-04" db="EMBL/GenBank/DDBJ databases">
        <authorList>
            <person name="Gilroy R."/>
        </authorList>
    </citation>
    <scope>NUCLEOTIDE SEQUENCE</scope>
    <source>
        <strain evidence="3">ChiHecec2B26-7398</strain>
    </source>
</reference>
<evidence type="ECO:0000259" key="2">
    <source>
        <dbReference type="Pfam" id="PF03313"/>
    </source>
</evidence>
<accession>A0A9D2BUC5</accession>
<dbReference type="EMBL" id="DXEI01000118">
    <property type="protein sequence ID" value="HIX95375.1"/>
    <property type="molecule type" value="Genomic_DNA"/>
</dbReference>
<evidence type="ECO:0000256" key="1">
    <source>
        <dbReference type="HAMAP-Rule" id="MF_01845"/>
    </source>
</evidence>
<comment type="similarity">
    <text evidence="1">Belongs to the UPF0597 family.</text>
</comment>
<dbReference type="InterPro" id="IPR021144">
    <property type="entry name" value="UPF0597"/>
</dbReference>
<name>A0A9D2BUC5_9FIRM</name>
<dbReference type="InterPro" id="IPR005130">
    <property type="entry name" value="Ser_deHydtase-like_asu"/>
</dbReference>
<dbReference type="GO" id="GO:0080146">
    <property type="term" value="F:L-cysteine desulfhydrase activity"/>
    <property type="evidence" value="ECO:0007669"/>
    <property type="project" value="TreeGrafter"/>
</dbReference>
<reference evidence="3" key="1">
    <citation type="journal article" date="2021" name="PeerJ">
        <title>Extensive microbial diversity within the chicken gut microbiome revealed by metagenomics and culture.</title>
        <authorList>
            <person name="Gilroy R."/>
            <person name="Ravi A."/>
            <person name="Getino M."/>
            <person name="Pursley I."/>
            <person name="Horton D.L."/>
            <person name="Alikhan N.F."/>
            <person name="Baker D."/>
            <person name="Gharbi K."/>
            <person name="Hall N."/>
            <person name="Watson M."/>
            <person name="Adriaenssens E.M."/>
            <person name="Foster-Nyarko E."/>
            <person name="Jarju S."/>
            <person name="Secka A."/>
            <person name="Antonio M."/>
            <person name="Oren A."/>
            <person name="Chaudhuri R.R."/>
            <person name="La Ragione R."/>
            <person name="Hildebrand F."/>
            <person name="Pallen M.J."/>
        </authorList>
    </citation>
    <scope>NUCLEOTIDE SEQUENCE</scope>
    <source>
        <strain evidence="3">ChiHecec2B26-7398</strain>
    </source>
</reference>
<evidence type="ECO:0000313" key="3">
    <source>
        <dbReference type="EMBL" id="HIX95375.1"/>
    </source>
</evidence>
<evidence type="ECO:0000313" key="4">
    <source>
        <dbReference type="Proteomes" id="UP000886751"/>
    </source>
</evidence>
<keyword evidence="3" id="KW-0456">Lyase</keyword>
<dbReference type="GO" id="GO:0019450">
    <property type="term" value="P:L-cysteine catabolic process to pyruvate"/>
    <property type="evidence" value="ECO:0007669"/>
    <property type="project" value="TreeGrafter"/>
</dbReference>
<dbReference type="AlphaFoldDB" id="A0A9D2BUC5"/>
<dbReference type="HAMAP" id="MF_01845">
    <property type="entry name" value="UPF0597"/>
    <property type="match status" value="1"/>
</dbReference>